<protein>
    <recommendedName>
        <fullName evidence="1">AB hydrolase-1 domain-containing protein</fullName>
    </recommendedName>
</protein>
<dbReference type="AlphaFoldDB" id="A0A0D7EIN7"/>
<dbReference type="InterPro" id="IPR000073">
    <property type="entry name" value="AB_hydrolase_1"/>
</dbReference>
<dbReference type="Pfam" id="PF00561">
    <property type="entry name" value="Abhydrolase_1"/>
    <property type="match status" value="1"/>
</dbReference>
<reference evidence="2 3" key="1">
    <citation type="submission" date="2014-11" db="EMBL/GenBank/DDBJ databases">
        <title>Genomics and ecophysiology of heterotrophic nitrogen fixing bacteria isolated from estuarine surface water.</title>
        <authorList>
            <person name="Bentzon-Tilia M."/>
            <person name="Severin I."/>
            <person name="Hansen L.H."/>
            <person name="Riemann L."/>
        </authorList>
    </citation>
    <scope>NUCLEOTIDE SEQUENCE [LARGE SCALE GENOMIC DNA]</scope>
    <source>
        <strain evidence="2 3">BAL398</strain>
    </source>
</reference>
<accession>A0A0D7EIN7</accession>
<dbReference type="RefSeq" id="WP_044413992.1">
    <property type="nucleotide sequence ID" value="NZ_JXXE01000360.1"/>
</dbReference>
<gene>
    <name evidence="2" type="ORF">OO17_17810</name>
</gene>
<evidence type="ECO:0000313" key="3">
    <source>
        <dbReference type="Proteomes" id="UP000032515"/>
    </source>
</evidence>
<comment type="caution">
    <text evidence="2">The sequence shown here is derived from an EMBL/GenBank/DDBJ whole genome shotgun (WGS) entry which is preliminary data.</text>
</comment>
<dbReference type="SUPFAM" id="SSF53474">
    <property type="entry name" value="alpha/beta-Hydrolases"/>
    <property type="match status" value="1"/>
</dbReference>
<evidence type="ECO:0000313" key="2">
    <source>
        <dbReference type="EMBL" id="KIZ40385.1"/>
    </source>
</evidence>
<feature type="domain" description="AB hydrolase-1" evidence="1">
    <location>
        <begin position="30"/>
        <end position="271"/>
    </location>
</feature>
<dbReference type="PANTHER" id="PTHR43798">
    <property type="entry name" value="MONOACYLGLYCEROL LIPASE"/>
    <property type="match status" value="1"/>
</dbReference>
<dbReference type="GO" id="GO:0047372">
    <property type="term" value="F:monoacylglycerol lipase activity"/>
    <property type="evidence" value="ECO:0007669"/>
    <property type="project" value="TreeGrafter"/>
</dbReference>
<organism evidence="2 3">
    <name type="scientific">Rhodopseudomonas palustris</name>
    <dbReference type="NCBI Taxonomy" id="1076"/>
    <lineage>
        <taxon>Bacteria</taxon>
        <taxon>Pseudomonadati</taxon>
        <taxon>Pseudomonadota</taxon>
        <taxon>Alphaproteobacteria</taxon>
        <taxon>Hyphomicrobiales</taxon>
        <taxon>Nitrobacteraceae</taxon>
        <taxon>Rhodopseudomonas</taxon>
    </lineage>
</organism>
<dbReference type="Proteomes" id="UP000032515">
    <property type="component" value="Unassembled WGS sequence"/>
</dbReference>
<dbReference type="GO" id="GO:0046464">
    <property type="term" value="P:acylglycerol catabolic process"/>
    <property type="evidence" value="ECO:0007669"/>
    <property type="project" value="TreeGrafter"/>
</dbReference>
<dbReference type="Gene3D" id="3.40.50.1820">
    <property type="entry name" value="alpha/beta hydrolase"/>
    <property type="match status" value="1"/>
</dbReference>
<dbReference type="OrthoDB" id="9808398at2"/>
<sequence>MIRLQEWWADGNFIDLEGHRIFTQVRGAGPTLVFLHGFPTSSHDWAEVIADLAHDFRCVTFDHLGYGASDKPQNANYSSIVQTDRALKILRSLDVYKATVIGHDLGGILLQQLLHRGLYGQASLEIEQAIFSNSSVYAELYRPTPTQLALVDQAHGKLLARQITRETLAASLPALFPARPPTADRIDDMWKAISRKEGQHLWPEQLIYMAERAELGASWVAAMRQTSTPIGFIYGLADPISGAHILAHAETDLPAARRVGLAGLGHYPQVESAPEFSAALRTLLHQSTPTL</sequence>
<dbReference type="EMBL" id="JXXE01000360">
    <property type="protein sequence ID" value="KIZ40385.1"/>
    <property type="molecule type" value="Genomic_DNA"/>
</dbReference>
<dbReference type="InterPro" id="IPR029058">
    <property type="entry name" value="AB_hydrolase_fold"/>
</dbReference>
<name>A0A0D7EIN7_RHOPL</name>
<dbReference type="GO" id="GO:0016020">
    <property type="term" value="C:membrane"/>
    <property type="evidence" value="ECO:0007669"/>
    <property type="project" value="TreeGrafter"/>
</dbReference>
<evidence type="ECO:0000259" key="1">
    <source>
        <dbReference type="Pfam" id="PF00561"/>
    </source>
</evidence>
<dbReference type="PATRIC" id="fig|1076.23.peg.3876"/>
<proteinExistence type="predicted"/>
<dbReference type="PANTHER" id="PTHR43798:SF33">
    <property type="entry name" value="HYDROLASE, PUTATIVE (AFU_ORTHOLOGUE AFUA_2G14860)-RELATED"/>
    <property type="match status" value="1"/>
</dbReference>
<dbReference type="InterPro" id="IPR050266">
    <property type="entry name" value="AB_hydrolase_sf"/>
</dbReference>